<name>A0A2H9TBS5_9ZZZZ</name>
<accession>A0A2H9TBS5</accession>
<gene>
    <name evidence="2" type="ORF">CI610_00298</name>
</gene>
<protein>
    <submittedName>
        <fullName evidence="2">Uncharacterized protein</fullName>
    </submittedName>
</protein>
<reference evidence="2" key="1">
    <citation type="journal article" date="2017" name="Appl. Environ. Microbiol.">
        <title>Molecular characterization of an Endozoicomonas-like organism causing infection in king scallop Pecten maximus L.</title>
        <authorList>
            <person name="Cano I."/>
            <person name="van Aerle R."/>
            <person name="Ross S."/>
            <person name="Verner-Jeffreys D.W."/>
            <person name="Paley R.K."/>
            <person name="Rimmer G."/>
            <person name="Ryder D."/>
            <person name="Hooper P."/>
            <person name="Stone D."/>
            <person name="Feist S.W."/>
        </authorList>
    </citation>
    <scope>NUCLEOTIDE SEQUENCE</scope>
</reference>
<sequence>MIIIRIADLPTNRPNQKKKTQPPNMGKELQPYLTEDLIKNNACIRNNNIKVQNIIETYQQSDRFQYSLDFAVFTQGFQQIPVSSSIYDSSADICSYVTFFSPDDKTCKFFSQSNK</sequence>
<evidence type="ECO:0000313" key="2">
    <source>
        <dbReference type="EMBL" id="PJE80701.1"/>
    </source>
</evidence>
<dbReference type="AlphaFoldDB" id="A0A2H9TBS5"/>
<organism evidence="2">
    <name type="scientific">invertebrate metagenome</name>
    <dbReference type="NCBI Taxonomy" id="1711999"/>
    <lineage>
        <taxon>unclassified sequences</taxon>
        <taxon>metagenomes</taxon>
        <taxon>organismal metagenomes</taxon>
    </lineage>
</organism>
<dbReference type="EMBL" id="NSIT01000008">
    <property type="protein sequence ID" value="PJE80701.1"/>
    <property type="molecule type" value="Genomic_DNA"/>
</dbReference>
<evidence type="ECO:0000256" key="1">
    <source>
        <dbReference type="SAM" id="MobiDB-lite"/>
    </source>
</evidence>
<feature type="region of interest" description="Disordered" evidence="1">
    <location>
        <begin position="9"/>
        <end position="28"/>
    </location>
</feature>
<comment type="caution">
    <text evidence="2">The sequence shown here is derived from an EMBL/GenBank/DDBJ whole genome shotgun (WGS) entry which is preliminary data.</text>
</comment>
<proteinExistence type="predicted"/>